<dbReference type="Proteomes" id="UP001633002">
    <property type="component" value="Unassembled WGS sequence"/>
</dbReference>
<dbReference type="AlphaFoldDB" id="A0ABD3H1V8"/>
<reference evidence="1 2" key="1">
    <citation type="submission" date="2024-09" db="EMBL/GenBank/DDBJ databases">
        <title>Chromosome-scale assembly of Riccia sorocarpa.</title>
        <authorList>
            <person name="Paukszto L."/>
        </authorList>
    </citation>
    <scope>NUCLEOTIDE SEQUENCE [LARGE SCALE GENOMIC DNA]</scope>
    <source>
        <strain evidence="1">LP-2024</strain>
        <tissue evidence="1">Aerial parts of the thallus</tissue>
    </source>
</reference>
<evidence type="ECO:0000313" key="1">
    <source>
        <dbReference type="EMBL" id="KAL3685378.1"/>
    </source>
</evidence>
<comment type="caution">
    <text evidence="1">The sequence shown here is derived from an EMBL/GenBank/DDBJ whole genome shotgun (WGS) entry which is preliminary data.</text>
</comment>
<proteinExistence type="predicted"/>
<organism evidence="1 2">
    <name type="scientific">Riccia sorocarpa</name>
    <dbReference type="NCBI Taxonomy" id="122646"/>
    <lineage>
        <taxon>Eukaryota</taxon>
        <taxon>Viridiplantae</taxon>
        <taxon>Streptophyta</taxon>
        <taxon>Embryophyta</taxon>
        <taxon>Marchantiophyta</taxon>
        <taxon>Marchantiopsida</taxon>
        <taxon>Marchantiidae</taxon>
        <taxon>Marchantiales</taxon>
        <taxon>Ricciaceae</taxon>
        <taxon>Riccia</taxon>
    </lineage>
</organism>
<sequence>MGSYCSILNDTEDNWSVKLGSDEAAIQISTWTFTAVGIAATAIATAGASAPLMTSLAANGVINVLGVSTGTLMAGSAVAAALPTAGLAGEKKTYGKMALSLWQQGTCCRTRVNPDNAKEILVEKLYMRPIFSGPTDNSDNVHTIQHWLDKRGVERVNTIQFDR</sequence>
<gene>
    <name evidence="1" type="ORF">R1sor_003400</name>
</gene>
<dbReference type="EMBL" id="JBJQOH010000006">
    <property type="protein sequence ID" value="KAL3685378.1"/>
    <property type="molecule type" value="Genomic_DNA"/>
</dbReference>
<evidence type="ECO:0000313" key="2">
    <source>
        <dbReference type="Proteomes" id="UP001633002"/>
    </source>
</evidence>
<keyword evidence="2" id="KW-1185">Reference proteome</keyword>
<name>A0ABD3H1V8_9MARC</name>
<protein>
    <submittedName>
        <fullName evidence="1">Uncharacterized protein</fullName>
    </submittedName>
</protein>
<accession>A0ABD3H1V8</accession>